<proteinExistence type="predicted"/>
<protein>
    <recommendedName>
        <fullName evidence="1">F-box domain-containing protein</fullName>
    </recommendedName>
</protein>
<dbReference type="PROSITE" id="PS50181">
    <property type="entry name" value="FBOX"/>
    <property type="match status" value="1"/>
</dbReference>
<evidence type="ECO:0000259" key="1">
    <source>
        <dbReference type="PROSITE" id="PS50181"/>
    </source>
</evidence>
<dbReference type="OrthoDB" id="3211970at2759"/>
<dbReference type="InterPro" id="IPR001810">
    <property type="entry name" value="F-box_dom"/>
</dbReference>
<feature type="domain" description="F-box" evidence="1">
    <location>
        <begin position="1"/>
        <end position="45"/>
    </location>
</feature>
<organism evidence="2 3">
    <name type="scientific">Athelia psychrophila</name>
    <dbReference type="NCBI Taxonomy" id="1759441"/>
    <lineage>
        <taxon>Eukaryota</taxon>
        <taxon>Fungi</taxon>
        <taxon>Dikarya</taxon>
        <taxon>Basidiomycota</taxon>
        <taxon>Agaricomycotina</taxon>
        <taxon>Agaricomycetes</taxon>
        <taxon>Agaricomycetidae</taxon>
        <taxon>Atheliales</taxon>
        <taxon>Atheliaceae</taxon>
        <taxon>Athelia</taxon>
    </lineage>
</organism>
<dbReference type="InterPro" id="IPR036047">
    <property type="entry name" value="F-box-like_dom_sf"/>
</dbReference>
<dbReference type="CDD" id="cd09917">
    <property type="entry name" value="F-box_SF"/>
    <property type="match status" value="1"/>
</dbReference>
<dbReference type="EMBL" id="KV417493">
    <property type="protein sequence ID" value="KZP30462.1"/>
    <property type="molecule type" value="Genomic_DNA"/>
</dbReference>
<dbReference type="SMART" id="SM00256">
    <property type="entry name" value="FBOX"/>
    <property type="match status" value="1"/>
</dbReference>
<dbReference type="Proteomes" id="UP000076532">
    <property type="component" value="Unassembled WGS sequence"/>
</dbReference>
<name>A0A166TCD6_9AGAM</name>
<sequence length="511" mass="56908">MLDELPFEVLILVTAWLDVPSILSLRQTSTIFNRVTRERVPWLSKLREQQYDRHLPFPAQVRKVSSIPNISTSDIENTCVLADRVDRSWLLPRSQEQRKLPQSFGRTIINLEVYLERWLLVVYSNGMVALWDMSSSGLEPRQTDTTPGFDSHCAGTLYVQWSVTTRDIHSSVSALDVDDRSILLVCTSNEGPHCETVVLRIDICTTIRDKVSRIGGVNFATVNTLHAMDPALKLVIFSRGLIVTVFNWETDARATICVENEELEQAWNGIITLGLVFPWVLCARACSIDLHPIPEIVLAESQRHTPSPPTLQAILHYSTFRSARLSSVHTSLSQESNVVSLIAYDLRQGLFLYQIQIPSLETAMNMAKSDLRITLVGFCNFGTPFSSPGTSRGFVSAICLGPEGKRGVWAERDRGSTRRNVVAFDASSFPLISGEDKTLDIPMVDGLPLVVSADKRMVPVLAGQSIYNVGSYDLRDDLLVCAFSEVRGWIALGSRSGEVIILDPFRPRSSA</sequence>
<dbReference type="Pfam" id="PF00646">
    <property type="entry name" value="F-box"/>
    <property type="match status" value="1"/>
</dbReference>
<gene>
    <name evidence="2" type="ORF">FIBSPDRAFT_108711</name>
</gene>
<evidence type="ECO:0000313" key="3">
    <source>
        <dbReference type="Proteomes" id="UP000076532"/>
    </source>
</evidence>
<dbReference type="AlphaFoldDB" id="A0A166TCD6"/>
<accession>A0A166TCD6</accession>
<evidence type="ECO:0000313" key="2">
    <source>
        <dbReference type="EMBL" id="KZP30462.1"/>
    </source>
</evidence>
<keyword evidence="3" id="KW-1185">Reference proteome</keyword>
<reference evidence="2 3" key="1">
    <citation type="journal article" date="2016" name="Mol. Biol. Evol.">
        <title>Comparative Genomics of Early-Diverging Mushroom-Forming Fungi Provides Insights into the Origins of Lignocellulose Decay Capabilities.</title>
        <authorList>
            <person name="Nagy L.G."/>
            <person name="Riley R."/>
            <person name="Tritt A."/>
            <person name="Adam C."/>
            <person name="Daum C."/>
            <person name="Floudas D."/>
            <person name="Sun H."/>
            <person name="Yadav J.S."/>
            <person name="Pangilinan J."/>
            <person name="Larsson K.H."/>
            <person name="Matsuura K."/>
            <person name="Barry K."/>
            <person name="Labutti K."/>
            <person name="Kuo R."/>
            <person name="Ohm R.A."/>
            <person name="Bhattacharya S.S."/>
            <person name="Shirouzu T."/>
            <person name="Yoshinaga Y."/>
            <person name="Martin F.M."/>
            <person name="Grigoriev I.V."/>
            <person name="Hibbett D.S."/>
        </authorList>
    </citation>
    <scope>NUCLEOTIDE SEQUENCE [LARGE SCALE GENOMIC DNA]</scope>
    <source>
        <strain evidence="2 3">CBS 109695</strain>
    </source>
</reference>
<dbReference type="SUPFAM" id="SSF81383">
    <property type="entry name" value="F-box domain"/>
    <property type="match status" value="1"/>
</dbReference>
<dbReference type="SUPFAM" id="SSF69322">
    <property type="entry name" value="Tricorn protease domain 2"/>
    <property type="match status" value="1"/>
</dbReference>